<reference evidence="1" key="1">
    <citation type="journal article" date="2020" name="Nature">
        <title>Giant virus diversity and host interactions through global metagenomics.</title>
        <authorList>
            <person name="Schulz F."/>
            <person name="Roux S."/>
            <person name="Paez-Espino D."/>
            <person name="Jungbluth S."/>
            <person name="Walsh D.A."/>
            <person name="Denef V.J."/>
            <person name="McMahon K.D."/>
            <person name="Konstantinidis K.T."/>
            <person name="Eloe-Fadrosh E.A."/>
            <person name="Kyrpides N.C."/>
            <person name="Woyke T."/>
        </authorList>
    </citation>
    <scope>NUCLEOTIDE SEQUENCE</scope>
    <source>
        <strain evidence="1">GVMAG-S-1024976-23</strain>
    </source>
</reference>
<dbReference type="EMBL" id="MN740601">
    <property type="protein sequence ID" value="QHS78608.1"/>
    <property type="molecule type" value="Genomic_DNA"/>
</dbReference>
<organism evidence="1">
    <name type="scientific">viral metagenome</name>
    <dbReference type="NCBI Taxonomy" id="1070528"/>
    <lineage>
        <taxon>unclassified sequences</taxon>
        <taxon>metagenomes</taxon>
        <taxon>organismal metagenomes</taxon>
    </lineage>
</organism>
<proteinExistence type="predicted"/>
<name>A0A6C0AFR8_9ZZZZ</name>
<sequence>MRINLYYWSNNIDDDISDTIIKFLSCQNDYFNSLYSHVYTNRFLNKELKQIILGNIQKILFNRYIIRKTIKNHVFKKRKFIKINNNDLLMQPFASDVFYPYIVENNNIYRFGKSDFRNIIKSSIKNCRYRHPSILPIKNPYTNSIISKTQLYNLYIQSYESNQMHWMLREFARLDFNATEFKILYYSYLSSNALKEDIASYSDKEFRKECDICFRKYIVEPFYREGFVYNGLETVNIDILRKFFTQFIIYESENDNISKGRNKRKRITEHIKKLMSFWGNYTWVFCRISENKSLQEIQQSVNEDNANMTLYLNSINNPDTMERTSPFSSERFSNVMNRLNRVVSTNRRNNSIFPSISNELQVFDFPNLLYDSSNEDRFIFSYTPQQMERDIRYINGIIADENYIVQEEEEDLIRDANNIMNDVD</sequence>
<protein>
    <submittedName>
        <fullName evidence="1">Uncharacterized protein</fullName>
    </submittedName>
</protein>
<accession>A0A6C0AFR8</accession>
<evidence type="ECO:0000313" key="1">
    <source>
        <dbReference type="EMBL" id="QHS78608.1"/>
    </source>
</evidence>
<dbReference type="AlphaFoldDB" id="A0A6C0AFR8"/>